<dbReference type="RefSeq" id="WP_213589820.1">
    <property type="nucleotide sequence ID" value="NZ_BOSM01000002.1"/>
</dbReference>
<dbReference type="InterPro" id="IPR027417">
    <property type="entry name" value="P-loop_NTPase"/>
</dbReference>
<dbReference type="PANTHER" id="PTHR43394:SF1">
    <property type="entry name" value="ATP-BINDING CASSETTE SUB-FAMILY B MEMBER 10, MITOCHONDRIAL"/>
    <property type="match status" value="1"/>
</dbReference>
<dbReference type="InterPro" id="IPR003593">
    <property type="entry name" value="AAA+_ATPase"/>
</dbReference>
<dbReference type="PANTHER" id="PTHR43394">
    <property type="entry name" value="ATP-DEPENDENT PERMEASE MDL1, MITOCHONDRIAL"/>
    <property type="match status" value="1"/>
</dbReference>
<feature type="transmembrane region" description="Helical" evidence="7">
    <location>
        <begin position="200"/>
        <end position="220"/>
    </location>
</feature>
<dbReference type="InterPro" id="IPR017871">
    <property type="entry name" value="ABC_transporter-like_CS"/>
</dbReference>
<keyword evidence="2 7" id="KW-0812">Transmembrane</keyword>
<proteinExistence type="predicted"/>
<keyword evidence="3" id="KW-0547">Nucleotide-binding</keyword>
<dbReference type="SUPFAM" id="SSF90123">
    <property type="entry name" value="ABC transporter transmembrane region"/>
    <property type="match status" value="1"/>
</dbReference>
<evidence type="ECO:0000256" key="4">
    <source>
        <dbReference type="ARBA" id="ARBA00022840"/>
    </source>
</evidence>
<accession>A0ABQ4MND7</accession>
<dbReference type="InterPro" id="IPR036640">
    <property type="entry name" value="ABC1_TM_sf"/>
</dbReference>
<feature type="transmembrane region" description="Helical" evidence="7">
    <location>
        <begin position="137"/>
        <end position="157"/>
    </location>
</feature>
<dbReference type="GO" id="GO:0005524">
    <property type="term" value="F:ATP binding"/>
    <property type="evidence" value="ECO:0007669"/>
    <property type="project" value="UniProtKB-KW"/>
</dbReference>
<dbReference type="PROSITE" id="PS50893">
    <property type="entry name" value="ABC_TRANSPORTER_2"/>
    <property type="match status" value="1"/>
</dbReference>
<protein>
    <submittedName>
        <fullName evidence="10">ABC transporter ATP-binding protein</fullName>
    </submittedName>
</protein>
<feature type="transmembrane region" description="Helical" evidence="7">
    <location>
        <begin position="21"/>
        <end position="43"/>
    </location>
</feature>
<dbReference type="CDD" id="cd07346">
    <property type="entry name" value="ABC_6TM_exporters"/>
    <property type="match status" value="1"/>
</dbReference>
<evidence type="ECO:0000313" key="10">
    <source>
        <dbReference type="EMBL" id="GIP57525.1"/>
    </source>
</evidence>
<feature type="transmembrane region" description="Helical" evidence="7">
    <location>
        <begin position="240"/>
        <end position="262"/>
    </location>
</feature>
<feature type="domain" description="ABC transporter" evidence="8">
    <location>
        <begin position="338"/>
        <end position="571"/>
    </location>
</feature>
<evidence type="ECO:0000256" key="1">
    <source>
        <dbReference type="ARBA" id="ARBA00004651"/>
    </source>
</evidence>
<dbReference type="InterPro" id="IPR039421">
    <property type="entry name" value="Type_1_exporter"/>
</dbReference>
<evidence type="ECO:0000256" key="6">
    <source>
        <dbReference type="ARBA" id="ARBA00023136"/>
    </source>
</evidence>
<comment type="subcellular location">
    <subcellularLocation>
        <location evidence="1">Cell membrane</location>
        <topology evidence="1">Multi-pass membrane protein</topology>
    </subcellularLocation>
</comment>
<dbReference type="PROSITE" id="PS00211">
    <property type="entry name" value="ABC_TRANSPORTER_1"/>
    <property type="match status" value="1"/>
</dbReference>
<keyword evidence="5 7" id="KW-1133">Transmembrane helix</keyword>
<comment type="caution">
    <text evidence="10">The sequence shown here is derived from an EMBL/GenBank/DDBJ whole genome shotgun (WGS) entry which is preliminary data.</text>
</comment>
<reference evidence="10 11" key="1">
    <citation type="submission" date="2021-03" db="EMBL/GenBank/DDBJ databases">
        <title>Antimicrobial resistance genes in bacteria isolated from Japanese honey, and their potential for conferring macrolide and lincosamide resistance in the American foulbrood pathogen Paenibacillus larvae.</title>
        <authorList>
            <person name="Okamoto M."/>
            <person name="Kumagai M."/>
            <person name="Kanamori H."/>
            <person name="Takamatsu D."/>
        </authorList>
    </citation>
    <scope>NUCLEOTIDE SEQUENCE [LARGE SCALE GENOMIC DNA]</scope>
    <source>
        <strain evidence="10 11">J15TS10</strain>
    </source>
</reference>
<keyword evidence="4 10" id="KW-0067">ATP-binding</keyword>
<dbReference type="Pfam" id="PF00664">
    <property type="entry name" value="ABC_membrane"/>
    <property type="match status" value="1"/>
</dbReference>
<name>A0ABQ4MND7_9BACL</name>
<evidence type="ECO:0000259" key="9">
    <source>
        <dbReference type="PROSITE" id="PS50929"/>
    </source>
</evidence>
<gene>
    <name evidence="10" type="ORF">J15TS10_13390</name>
</gene>
<evidence type="ECO:0000259" key="8">
    <source>
        <dbReference type="PROSITE" id="PS50893"/>
    </source>
</evidence>
<evidence type="ECO:0000256" key="3">
    <source>
        <dbReference type="ARBA" id="ARBA00022741"/>
    </source>
</evidence>
<sequence>MNRTHMLKAIIHNFSKHKSSFLIASLLLLLSSFFSVLTPYFIMKILDESIPFGEWSSLLGYIALAFIATFLNNLTKLLSDYVFSKLARTFVINIRSRCIAHLQQMNGEYYTHINSGDMLKTIFEDIENIQQTATYSFVNFAADILISVGMLFFLGWLQPELLMGLLLLQVFVFLGQKKFNRWVEAQSISLRSASGELYSLIQEVISNLMNFVVIGVNSLFREKYMKLEKTNAKQQIKTQLVFSLSNGFLQLSGMIITLFILGYGGYKVIEGSLTIGGLITFNVYSQRLIAPIMRASQFQTRLAGALASWQKIRDILEAPLNWGESDAMLNKCSSIRSIDFQNVTFQYDDKLVLSKVSMQFESKKIYAIVGESGSGKSTITYLMLKLWPIEKGNILVNGTSINRISTTDLRQQIAVVSQNTLLFNDTIYNNLALGSTTITEADVMEVLRIVELYEFVMQLPQQLQTEIGEQGIRISGGQRQRLSIARALLRPASVLILDEATSMLDPITEEKIMFNLNQHIQDKIVIVIAHRLRTVVSSHEIYLLHEGRLAERGNHESLLAGKKQYQAMFERTV</sequence>
<evidence type="ECO:0000313" key="11">
    <source>
        <dbReference type="Proteomes" id="UP000681290"/>
    </source>
</evidence>
<organism evidence="10 11">
    <name type="scientific">Paenibacillus woosongensis</name>
    <dbReference type="NCBI Taxonomy" id="307580"/>
    <lineage>
        <taxon>Bacteria</taxon>
        <taxon>Bacillati</taxon>
        <taxon>Bacillota</taxon>
        <taxon>Bacilli</taxon>
        <taxon>Bacillales</taxon>
        <taxon>Paenibacillaceae</taxon>
        <taxon>Paenibacillus</taxon>
    </lineage>
</organism>
<dbReference type="InterPro" id="IPR011527">
    <property type="entry name" value="ABC1_TM_dom"/>
</dbReference>
<keyword evidence="11" id="KW-1185">Reference proteome</keyword>
<dbReference type="Gene3D" id="1.20.1560.10">
    <property type="entry name" value="ABC transporter type 1, transmembrane domain"/>
    <property type="match status" value="1"/>
</dbReference>
<dbReference type="Pfam" id="PF00005">
    <property type="entry name" value="ABC_tran"/>
    <property type="match status" value="1"/>
</dbReference>
<dbReference type="InterPro" id="IPR003439">
    <property type="entry name" value="ABC_transporter-like_ATP-bd"/>
</dbReference>
<dbReference type="EMBL" id="BOSM01000002">
    <property type="protein sequence ID" value="GIP57525.1"/>
    <property type="molecule type" value="Genomic_DNA"/>
</dbReference>
<dbReference type="PROSITE" id="PS50929">
    <property type="entry name" value="ABC_TM1F"/>
    <property type="match status" value="1"/>
</dbReference>
<dbReference type="SMART" id="SM00382">
    <property type="entry name" value="AAA"/>
    <property type="match status" value="1"/>
</dbReference>
<feature type="domain" description="ABC transmembrane type-1" evidence="9">
    <location>
        <begin position="22"/>
        <end position="304"/>
    </location>
</feature>
<evidence type="ECO:0000256" key="5">
    <source>
        <dbReference type="ARBA" id="ARBA00022989"/>
    </source>
</evidence>
<dbReference type="Proteomes" id="UP000681290">
    <property type="component" value="Unassembled WGS sequence"/>
</dbReference>
<keyword evidence="6 7" id="KW-0472">Membrane</keyword>
<evidence type="ECO:0000256" key="2">
    <source>
        <dbReference type="ARBA" id="ARBA00022692"/>
    </source>
</evidence>
<evidence type="ECO:0000256" key="7">
    <source>
        <dbReference type="SAM" id="Phobius"/>
    </source>
</evidence>
<dbReference type="Gene3D" id="3.40.50.300">
    <property type="entry name" value="P-loop containing nucleotide triphosphate hydrolases"/>
    <property type="match status" value="1"/>
</dbReference>
<dbReference type="SUPFAM" id="SSF52540">
    <property type="entry name" value="P-loop containing nucleoside triphosphate hydrolases"/>
    <property type="match status" value="1"/>
</dbReference>
<feature type="transmembrane region" description="Helical" evidence="7">
    <location>
        <begin position="55"/>
        <end position="75"/>
    </location>
</feature>